<gene>
    <name evidence="1" type="ORF">Q5Y73_24180</name>
</gene>
<reference evidence="1 2" key="1">
    <citation type="submission" date="2023-08" db="EMBL/GenBank/DDBJ databases">
        <authorList>
            <person name="Park J.-S."/>
        </authorList>
    </citation>
    <scope>NUCLEOTIDE SEQUENCE [LARGE SCALE GENOMIC DNA]</scope>
    <source>
        <strain evidence="1 2">2205SS18-9</strain>
    </source>
</reference>
<name>A0ABT9J6U1_9BACL</name>
<dbReference type="EMBL" id="JAVAMP010000028">
    <property type="protein sequence ID" value="MDP5277187.1"/>
    <property type="molecule type" value="Genomic_DNA"/>
</dbReference>
<evidence type="ECO:0000313" key="2">
    <source>
        <dbReference type="Proteomes" id="UP001231941"/>
    </source>
</evidence>
<protein>
    <submittedName>
        <fullName evidence="1">Uncharacterized protein</fullName>
    </submittedName>
</protein>
<dbReference type="Proteomes" id="UP001231941">
    <property type="component" value="Unassembled WGS sequence"/>
</dbReference>
<accession>A0ABT9J6U1</accession>
<comment type="caution">
    <text evidence="1">The sequence shown here is derived from an EMBL/GenBank/DDBJ whole genome shotgun (WGS) entry which is preliminary data.</text>
</comment>
<evidence type="ECO:0000313" key="1">
    <source>
        <dbReference type="EMBL" id="MDP5277187.1"/>
    </source>
</evidence>
<organism evidence="1 2">
    <name type="scientific">Chengkuizengella axinellae</name>
    <dbReference type="NCBI Taxonomy" id="3064388"/>
    <lineage>
        <taxon>Bacteria</taxon>
        <taxon>Bacillati</taxon>
        <taxon>Bacillota</taxon>
        <taxon>Bacilli</taxon>
        <taxon>Bacillales</taxon>
        <taxon>Paenibacillaceae</taxon>
        <taxon>Chengkuizengella</taxon>
    </lineage>
</organism>
<dbReference type="RefSeq" id="WP_305994487.1">
    <property type="nucleotide sequence ID" value="NZ_JAVAMP010000028.1"/>
</dbReference>
<sequence>MNTLIDQAVKNNIAWCEIVCDSHGVAHTSKEHLWGVFSKAPKYYPELITKSKYSSVEDINNYINKVTVSSIKDSFANLNLSPLGFEILFNAKWIFHEGVHDSRSLHDKWRVINTEKDLKKWTISSGLVDIIKPDILNENSVKIFMYEQNNAVCGFIANLSANVVGVSNVFTTDHANEELWLDIPDIISTEFPGFPIVGYEHNENLIAANSAGWRSIGSLRVWIRSNH</sequence>
<proteinExistence type="predicted"/>
<keyword evidence="2" id="KW-1185">Reference proteome</keyword>